<protein>
    <submittedName>
        <fullName evidence="2">Protein OS-9 homolog isoform X1</fullName>
    </submittedName>
</protein>
<dbReference type="Proteomes" id="UP000235220">
    <property type="component" value="Chromosome 10"/>
</dbReference>
<reference evidence="2" key="1">
    <citation type="submission" date="2025-08" db="UniProtKB">
        <authorList>
            <consortium name="RefSeq"/>
        </authorList>
    </citation>
    <scope>IDENTIFICATION</scope>
    <source>
        <tissue evidence="2">Leaves</tissue>
    </source>
</reference>
<dbReference type="Pfam" id="PF07915">
    <property type="entry name" value="PRKCSH"/>
    <property type="match status" value="1"/>
</dbReference>
<organism evidence="1 2">
    <name type="scientific">Juglans regia</name>
    <name type="common">English walnut</name>
    <dbReference type="NCBI Taxonomy" id="51240"/>
    <lineage>
        <taxon>Eukaryota</taxon>
        <taxon>Viridiplantae</taxon>
        <taxon>Streptophyta</taxon>
        <taxon>Embryophyta</taxon>
        <taxon>Tracheophyta</taxon>
        <taxon>Spermatophyta</taxon>
        <taxon>Magnoliopsida</taxon>
        <taxon>eudicotyledons</taxon>
        <taxon>Gunneridae</taxon>
        <taxon>Pentapetalae</taxon>
        <taxon>rosids</taxon>
        <taxon>fabids</taxon>
        <taxon>Fagales</taxon>
        <taxon>Juglandaceae</taxon>
        <taxon>Juglans</taxon>
    </lineage>
</organism>
<dbReference type="Gene3D" id="2.70.130.10">
    <property type="entry name" value="Mannose-6-phosphate receptor binding domain"/>
    <property type="match status" value="1"/>
</dbReference>
<dbReference type="OrthoDB" id="448954at2759"/>
<dbReference type="GeneID" id="109016767"/>
<evidence type="ECO:0000313" key="1">
    <source>
        <dbReference type="Proteomes" id="UP000235220"/>
    </source>
</evidence>
<name>A0A2I4HEV3_JUGRE</name>
<keyword evidence="1" id="KW-1185">Reference proteome</keyword>
<dbReference type="PANTHER" id="PTHR15414">
    <property type="entry name" value="OS-9-RELATED"/>
    <property type="match status" value="1"/>
</dbReference>
<accession>A0A2I4HEV3</accession>
<dbReference type="AlphaFoldDB" id="A0A2I4HEV3"/>
<sequence length="213" mass="23715">MKMKVLWWLILLSYTLCHRAFADQIFPGHDDDQDSVVMPNKNRGNFICFLPKMEKAKSGKPVTQLNTSNMIMESKKRIKLKTPNELLEILKDRCFIRQEGWWSYEFCYQKKLRQVHSDGDKIISRRETSVAHHCLELSSHCRDASTLLPADSSRANSPASASSISASLSSASLAVDGPPTSLLLPEASGSIGAEELALLLAPTVGFESDCERS</sequence>
<dbReference type="InterPro" id="IPR009011">
    <property type="entry name" value="Man6P_isomerase_rcpt-bd_dom_sf"/>
</dbReference>
<dbReference type="PANTHER" id="PTHR15414:SF0">
    <property type="entry name" value="ENDOPLASMIC RETICULUM LECTIN 1"/>
    <property type="match status" value="1"/>
</dbReference>
<dbReference type="GO" id="GO:0030968">
    <property type="term" value="P:endoplasmic reticulum unfolded protein response"/>
    <property type="evidence" value="ECO:0007669"/>
    <property type="project" value="InterPro"/>
</dbReference>
<evidence type="ECO:0000313" key="2">
    <source>
        <dbReference type="RefSeq" id="XP_018856259.1"/>
    </source>
</evidence>
<dbReference type="GO" id="GO:0005788">
    <property type="term" value="C:endoplasmic reticulum lumen"/>
    <property type="evidence" value="ECO:0000318"/>
    <property type="project" value="GO_Central"/>
</dbReference>
<dbReference type="Gramene" id="Jr10_22920_p1">
    <property type="protein sequence ID" value="cds.Jr10_22920_p1"/>
    <property type="gene ID" value="Jr10_22920"/>
</dbReference>
<dbReference type="InterPro" id="IPR045149">
    <property type="entry name" value="OS-9-like"/>
</dbReference>
<dbReference type="InterPro" id="IPR012913">
    <property type="entry name" value="OS9-like_dom"/>
</dbReference>
<dbReference type="RefSeq" id="XP_018856259.1">
    <property type="nucleotide sequence ID" value="XM_019000714.2"/>
</dbReference>
<dbReference type="STRING" id="51240.A0A2I4HEV3"/>
<dbReference type="GO" id="GO:0030970">
    <property type="term" value="P:retrograde protein transport, ER to cytosol"/>
    <property type="evidence" value="ECO:0000318"/>
    <property type="project" value="GO_Central"/>
</dbReference>
<gene>
    <name evidence="2" type="primary">LOC109016767</name>
</gene>
<proteinExistence type="predicted"/>